<accession>A0ABR2JSS4</accession>
<gene>
    <name evidence="2" type="ORF">M9Y10_004217</name>
</gene>
<comment type="caution">
    <text evidence="2">The sequence shown here is derived from an EMBL/GenBank/DDBJ whole genome shotgun (WGS) entry which is preliminary data.</text>
</comment>
<name>A0ABR2JSS4_9EUKA</name>
<dbReference type="Pfam" id="PF07714">
    <property type="entry name" value="PK_Tyr_Ser-Thr"/>
    <property type="match status" value="1"/>
</dbReference>
<dbReference type="InterPro" id="IPR001245">
    <property type="entry name" value="Ser-Thr/Tyr_kinase_cat_dom"/>
</dbReference>
<organism evidence="2 3">
    <name type="scientific">Tritrichomonas musculus</name>
    <dbReference type="NCBI Taxonomy" id="1915356"/>
    <lineage>
        <taxon>Eukaryota</taxon>
        <taxon>Metamonada</taxon>
        <taxon>Parabasalia</taxon>
        <taxon>Tritrichomonadida</taxon>
        <taxon>Tritrichomonadidae</taxon>
        <taxon>Tritrichomonas</taxon>
    </lineage>
</organism>
<protein>
    <recommendedName>
        <fullName evidence="1">Serine-threonine/tyrosine-protein kinase catalytic domain-containing protein</fullName>
    </recommendedName>
</protein>
<feature type="domain" description="Serine-threonine/tyrosine-protein kinase catalytic" evidence="1">
    <location>
        <begin position="6"/>
        <end position="66"/>
    </location>
</feature>
<proteinExistence type="predicted"/>
<dbReference type="EMBL" id="JAPFFF010000010">
    <property type="protein sequence ID" value="KAK8881481.1"/>
    <property type="molecule type" value="Genomic_DNA"/>
</dbReference>
<evidence type="ECO:0000313" key="3">
    <source>
        <dbReference type="Proteomes" id="UP001470230"/>
    </source>
</evidence>
<evidence type="ECO:0000259" key="1">
    <source>
        <dbReference type="Pfam" id="PF07714"/>
    </source>
</evidence>
<evidence type="ECO:0000313" key="2">
    <source>
        <dbReference type="EMBL" id="KAK8881481.1"/>
    </source>
</evidence>
<sequence length="329" mass="38459">MTLYYLITKTEPFKELTPYIVVSEILKGNRPKFINSVPDCWLDLIKKCWQQNPSQRPNFTEICNTLESPLFNNDSIDKKLFSEYIQKIKRPNILSKSDDKKFSRNADSSGIECSVCLKKFNEKEIIFVEDAIFMCHDDFDRFERLKELPQKFVNDYCDKIIDETFSPFVSSTSIEFCGKDDIFIDSETLNDSLVLNEDFKYFCPTVTFHFERSPSEIDFKKIIEILPDCMSITRIRKGSTFIVIAFVASEEFEMDEEACREMIEEVKAKLNPPLKEPIVGNFEKQTFEVPDDDEVRKYFQKKSVNIFQSPGILNLIDGELHWEAEEAED</sequence>
<dbReference type="Gene3D" id="1.10.510.10">
    <property type="entry name" value="Transferase(Phosphotransferase) domain 1"/>
    <property type="match status" value="1"/>
</dbReference>
<reference evidence="2 3" key="1">
    <citation type="submission" date="2024-04" db="EMBL/GenBank/DDBJ databases">
        <title>Tritrichomonas musculus Genome.</title>
        <authorList>
            <person name="Alves-Ferreira E."/>
            <person name="Grigg M."/>
            <person name="Lorenzi H."/>
            <person name="Galac M."/>
        </authorList>
    </citation>
    <scope>NUCLEOTIDE SEQUENCE [LARGE SCALE GENOMIC DNA]</scope>
    <source>
        <strain evidence="2 3">EAF2021</strain>
    </source>
</reference>
<dbReference type="InterPro" id="IPR011009">
    <property type="entry name" value="Kinase-like_dom_sf"/>
</dbReference>
<dbReference type="Proteomes" id="UP001470230">
    <property type="component" value="Unassembled WGS sequence"/>
</dbReference>
<keyword evidence="3" id="KW-1185">Reference proteome</keyword>
<dbReference type="SUPFAM" id="SSF56112">
    <property type="entry name" value="Protein kinase-like (PK-like)"/>
    <property type="match status" value="1"/>
</dbReference>